<organism evidence="4 5">
    <name type="scientific">Acanthaster planci</name>
    <name type="common">Crown-of-thorns starfish</name>
    <dbReference type="NCBI Taxonomy" id="133434"/>
    <lineage>
        <taxon>Eukaryota</taxon>
        <taxon>Metazoa</taxon>
        <taxon>Echinodermata</taxon>
        <taxon>Eleutherozoa</taxon>
        <taxon>Asterozoa</taxon>
        <taxon>Asteroidea</taxon>
        <taxon>Valvatacea</taxon>
        <taxon>Valvatida</taxon>
        <taxon>Acanthasteridae</taxon>
        <taxon>Acanthaster</taxon>
    </lineage>
</organism>
<reference evidence="5 6" key="1">
    <citation type="submission" date="2025-04" db="UniProtKB">
        <authorList>
            <consortium name="RefSeq"/>
        </authorList>
    </citation>
    <scope>IDENTIFICATION</scope>
</reference>
<accession>A0A8B7XYC9</accession>
<dbReference type="InterPro" id="IPR021887">
    <property type="entry name" value="DAB2P_C"/>
</dbReference>
<keyword evidence="1" id="KW-0175">Coiled coil</keyword>
<dbReference type="Proteomes" id="UP000694845">
    <property type="component" value="Unplaced"/>
</dbReference>
<evidence type="ECO:0000313" key="4">
    <source>
        <dbReference type="Proteomes" id="UP000694845"/>
    </source>
</evidence>
<proteinExistence type="predicted"/>
<dbReference type="RefSeq" id="XP_022085267.1">
    <property type="nucleotide sequence ID" value="XM_022229575.1"/>
</dbReference>
<dbReference type="OMA" id="IAGWKIR"/>
<protein>
    <submittedName>
        <fullName evidence="5 6">Uncharacterized protein LOC110976370</fullName>
    </submittedName>
</protein>
<evidence type="ECO:0000313" key="5">
    <source>
        <dbReference type="RefSeq" id="XP_022085267.1"/>
    </source>
</evidence>
<evidence type="ECO:0000259" key="3">
    <source>
        <dbReference type="Pfam" id="PF12004"/>
    </source>
</evidence>
<evidence type="ECO:0000256" key="1">
    <source>
        <dbReference type="SAM" id="Coils"/>
    </source>
</evidence>
<keyword evidence="4" id="KW-1185">Reference proteome</keyword>
<feature type="coiled-coil region" evidence="1">
    <location>
        <begin position="105"/>
        <end position="146"/>
    </location>
</feature>
<evidence type="ECO:0000313" key="6">
    <source>
        <dbReference type="RefSeq" id="XP_022085268.1"/>
    </source>
</evidence>
<gene>
    <name evidence="5 6 7" type="primary">LOC110976370</name>
</gene>
<name>A0A8B7XYC9_ACAPL</name>
<sequence>MLLEKMNGVEVHTSSVDRELKPNEKLEKEIGVLKRRLRDANDIIEDMGRRMELQKTRTRQLITGWKLRLQEGDEKVLQVAQEKDAQLTELVSELMFIEGCLKKERKEILEKLNKRDSKIRQLEQTVKKQQRQIDALNKANEKLLGSLHEIRLETPDSSPSPSPVPDSTPEEEPCVENGERPHNPHLTQFLRPEGMVPRQRASTVELLPSLRRDRRRGIPNGSILAHNNNKSHLEPDPHHQPQQHRVRFQDEVFEEGLPRKDCLDVEPVDMRIRKISLPAYRLPTDDEDSIRFF</sequence>
<feature type="domain" description="Disabled homolog 2-interacting protein C-terminal" evidence="3">
    <location>
        <begin position="17"/>
        <end position="149"/>
    </location>
</feature>
<dbReference type="RefSeq" id="XP_022085269.1">
    <property type="nucleotide sequence ID" value="XM_022229577.1"/>
</dbReference>
<evidence type="ECO:0000256" key="2">
    <source>
        <dbReference type="SAM" id="MobiDB-lite"/>
    </source>
</evidence>
<dbReference type="Pfam" id="PF12004">
    <property type="entry name" value="DAB2P_C"/>
    <property type="match status" value="1"/>
</dbReference>
<dbReference type="AlphaFoldDB" id="A0A8B7XYC9"/>
<evidence type="ECO:0000313" key="7">
    <source>
        <dbReference type="RefSeq" id="XP_022085269.1"/>
    </source>
</evidence>
<dbReference type="GeneID" id="110976370"/>
<feature type="region of interest" description="Disordered" evidence="2">
    <location>
        <begin position="151"/>
        <end position="244"/>
    </location>
</feature>
<dbReference type="KEGG" id="aplc:110976370"/>
<dbReference type="RefSeq" id="XP_022085268.1">
    <property type="nucleotide sequence ID" value="XM_022229576.1"/>
</dbReference>
<dbReference type="OrthoDB" id="6158299at2759"/>